<keyword evidence="7" id="KW-0965">Cell junction</keyword>
<feature type="transmembrane region" description="Helical" evidence="11">
    <location>
        <begin position="215"/>
        <end position="238"/>
    </location>
</feature>
<organism evidence="12 13">
    <name type="scientific">Astyanax mexicanus</name>
    <name type="common">Blind cave fish</name>
    <name type="synonym">Astyanax fasciatus mexicanus</name>
    <dbReference type="NCBI Taxonomy" id="7994"/>
    <lineage>
        <taxon>Eukaryota</taxon>
        <taxon>Metazoa</taxon>
        <taxon>Chordata</taxon>
        <taxon>Craniata</taxon>
        <taxon>Vertebrata</taxon>
        <taxon>Euteleostomi</taxon>
        <taxon>Actinopterygii</taxon>
        <taxon>Neopterygii</taxon>
        <taxon>Teleostei</taxon>
        <taxon>Ostariophysi</taxon>
        <taxon>Characiformes</taxon>
        <taxon>Characoidei</taxon>
        <taxon>Acestrorhamphidae</taxon>
        <taxon>Acestrorhamphinae</taxon>
        <taxon>Astyanax</taxon>
    </lineage>
</organism>
<reference evidence="13" key="1">
    <citation type="submission" date="2013-03" db="EMBL/GenBank/DDBJ databases">
        <authorList>
            <person name="Jeffery W."/>
            <person name="Warren W."/>
            <person name="Wilson R.K."/>
        </authorList>
    </citation>
    <scope>NUCLEOTIDE SEQUENCE</scope>
    <source>
        <strain evidence="13">female</strain>
    </source>
</reference>
<keyword evidence="5" id="KW-1003">Cell membrane</keyword>
<keyword evidence="9 11" id="KW-0472">Membrane</keyword>
<dbReference type="GeneTree" id="ENSGT00940000155387"/>
<accession>A0A3B1JRY8</accession>
<feature type="region of interest" description="Disordered" evidence="10">
    <location>
        <begin position="1"/>
        <end position="20"/>
    </location>
</feature>
<dbReference type="InParanoid" id="A0A3B1JRY8"/>
<dbReference type="Gene3D" id="1.20.140.150">
    <property type="match status" value="1"/>
</dbReference>
<keyword evidence="4" id="KW-0796">Tight junction</keyword>
<feature type="transmembrane region" description="Helical" evidence="11">
    <location>
        <begin position="258"/>
        <end position="281"/>
    </location>
</feature>
<comment type="subcellular location">
    <subcellularLocation>
        <location evidence="1">Cell junction</location>
        <location evidence="1">Tight junction</location>
    </subcellularLocation>
    <subcellularLocation>
        <location evidence="2">Cell membrane</location>
        <topology evidence="2">Multi-pass membrane protein</topology>
    </subcellularLocation>
</comment>
<evidence type="ECO:0000256" key="9">
    <source>
        <dbReference type="ARBA" id="ARBA00023136"/>
    </source>
</evidence>
<dbReference type="STRING" id="7994.ENSAMXP00000044610"/>
<dbReference type="FunFam" id="1.20.140.150:FF:000001">
    <property type="entry name" value="Claudin"/>
    <property type="match status" value="1"/>
</dbReference>
<dbReference type="InterPro" id="IPR004031">
    <property type="entry name" value="PMP22/EMP/MP20/Claudin"/>
</dbReference>
<keyword evidence="13" id="KW-1185">Reference proteome</keyword>
<keyword evidence="8 11" id="KW-1133">Transmembrane helix</keyword>
<dbReference type="Ensembl" id="ENSAMXT00000056856.1">
    <property type="protein sequence ID" value="ENSAMXP00000044610.1"/>
    <property type="gene ID" value="ENSAMXG00000042810.1"/>
</dbReference>
<evidence type="ECO:0000256" key="1">
    <source>
        <dbReference type="ARBA" id="ARBA00004435"/>
    </source>
</evidence>
<dbReference type="Bgee" id="ENSAMXG00000042810">
    <property type="expression patterns" value="Expressed in embryo and 8 other cell types or tissues"/>
</dbReference>
<reference evidence="12" key="3">
    <citation type="submission" date="2025-08" db="UniProtKB">
        <authorList>
            <consortium name="Ensembl"/>
        </authorList>
    </citation>
    <scope>IDENTIFICATION</scope>
</reference>
<dbReference type="PANTHER" id="PTHR12002">
    <property type="entry name" value="CLAUDIN"/>
    <property type="match status" value="1"/>
</dbReference>
<evidence type="ECO:0000256" key="3">
    <source>
        <dbReference type="ARBA" id="ARBA00008295"/>
    </source>
</evidence>
<evidence type="ECO:0000256" key="10">
    <source>
        <dbReference type="SAM" id="MobiDB-lite"/>
    </source>
</evidence>
<reference evidence="12" key="4">
    <citation type="submission" date="2025-09" db="UniProtKB">
        <authorList>
            <consortium name="Ensembl"/>
        </authorList>
    </citation>
    <scope>IDENTIFICATION</scope>
</reference>
<feature type="region of interest" description="Disordered" evidence="10">
    <location>
        <begin position="289"/>
        <end position="313"/>
    </location>
</feature>
<dbReference type="InterPro" id="IPR006187">
    <property type="entry name" value="Claudin"/>
</dbReference>
<protein>
    <submittedName>
        <fullName evidence="12">Claudin 1</fullName>
    </submittedName>
</protein>
<evidence type="ECO:0000256" key="2">
    <source>
        <dbReference type="ARBA" id="ARBA00004651"/>
    </source>
</evidence>
<dbReference type="GO" id="GO:0005198">
    <property type="term" value="F:structural molecule activity"/>
    <property type="evidence" value="ECO:0007669"/>
    <property type="project" value="InterPro"/>
</dbReference>
<evidence type="ECO:0000256" key="4">
    <source>
        <dbReference type="ARBA" id="ARBA00022427"/>
    </source>
</evidence>
<proteinExistence type="inferred from homology"/>
<name>A0A3B1JRY8_ASTMX</name>
<dbReference type="AlphaFoldDB" id="A0A3B1JRY8"/>
<dbReference type="Proteomes" id="UP000018467">
    <property type="component" value="Unassembled WGS sequence"/>
</dbReference>
<feature type="transmembrane region" description="Helical" evidence="11">
    <location>
        <begin position="180"/>
        <end position="203"/>
    </location>
</feature>
<dbReference type="PRINTS" id="PR01077">
    <property type="entry name" value="CLAUDIN"/>
</dbReference>
<evidence type="ECO:0000256" key="5">
    <source>
        <dbReference type="ARBA" id="ARBA00022475"/>
    </source>
</evidence>
<dbReference type="Pfam" id="PF00822">
    <property type="entry name" value="PMP22_Claudin"/>
    <property type="match status" value="1"/>
</dbReference>
<dbReference type="InterPro" id="IPR017974">
    <property type="entry name" value="Claudin_CS"/>
</dbReference>
<comment type="similarity">
    <text evidence="3">Belongs to the claudin family.</text>
</comment>
<keyword evidence="6 11" id="KW-0812">Transmembrane</keyword>
<evidence type="ECO:0000313" key="13">
    <source>
        <dbReference type="Proteomes" id="UP000018467"/>
    </source>
</evidence>
<feature type="compositionally biased region" description="Low complexity" evidence="10">
    <location>
        <begin position="1"/>
        <end position="16"/>
    </location>
</feature>
<dbReference type="GO" id="GO:0005923">
    <property type="term" value="C:bicellular tight junction"/>
    <property type="evidence" value="ECO:0007669"/>
    <property type="project" value="UniProtKB-SubCell"/>
</dbReference>
<reference evidence="13" key="2">
    <citation type="journal article" date="2014" name="Nat. Commun.">
        <title>The cavefish genome reveals candidate genes for eye loss.</title>
        <authorList>
            <person name="McGaugh S.E."/>
            <person name="Gross J.B."/>
            <person name="Aken B."/>
            <person name="Blin M."/>
            <person name="Borowsky R."/>
            <person name="Chalopin D."/>
            <person name="Hinaux H."/>
            <person name="Jeffery W.R."/>
            <person name="Keene A."/>
            <person name="Ma L."/>
            <person name="Minx P."/>
            <person name="Murphy D."/>
            <person name="O'Quin K.E."/>
            <person name="Retaux S."/>
            <person name="Rohner N."/>
            <person name="Searle S.M."/>
            <person name="Stahl B.A."/>
            <person name="Tabin C."/>
            <person name="Volff J.N."/>
            <person name="Yoshizawa M."/>
            <person name="Warren W.C."/>
        </authorList>
    </citation>
    <scope>NUCLEOTIDE SEQUENCE [LARGE SCALE GENOMIC DNA]</scope>
    <source>
        <strain evidence="13">female</strain>
    </source>
</reference>
<evidence type="ECO:0000256" key="7">
    <source>
        <dbReference type="ARBA" id="ARBA00022949"/>
    </source>
</evidence>
<evidence type="ECO:0000256" key="11">
    <source>
        <dbReference type="SAM" id="Phobius"/>
    </source>
</evidence>
<dbReference type="GO" id="GO:0005886">
    <property type="term" value="C:plasma membrane"/>
    <property type="evidence" value="ECO:0007669"/>
    <property type="project" value="UniProtKB-SubCell"/>
</dbReference>
<sequence length="313" mass="33835">MELSTFPFSWSTSSFSKESKMPGNKVLSLLLLRKSLVRFSCLSKVPVSKLIKGLPLISSSSRPTIPSNVLGEMVCTWLLRSTSLVRVEFNLETNLLIPEATTIRVLICEGMCSGFIGLIISTTMTEWKMSSYAGDNIITAQALYEGLWQTCVYQSTGQVQCKVFDSLLQLPLQVQAARGFIITGILLCFMAVMVAAVGMKCTTCLSDNMEVKNKVAVAGGVVFIIAGVCAFVATIWYGDNIRRQFFDPFTPTNSKYEFGKALYIGWGASALTVIGGSLLCCNCGSKGSSSNAGAPKYPAARPNPNQPSQPGYV</sequence>
<evidence type="ECO:0000313" key="12">
    <source>
        <dbReference type="Ensembl" id="ENSAMXP00000044610.1"/>
    </source>
</evidence>
<evidence type="ECO:0000256" key="6">
    <source>
        <dbReference type="ARBA" id="ARBA00022692"/>
    </source>
</evidence>
<evidence type="ECO:0000256" key="8">
    <source>
        <dbReference type="ARBA" id="ARBA00022989"/>
    </source>
</evidence>
<dbReference type="PROSITE" id="PS01346">
    <property type="entry name" value="CLAUDIN"/>
    <property type="match status" value="1"/>
</dbReference>